<accession>A0AAP0ENG6</accession>
<evidence type="ECO:0000313" key="3">
    <source>
        <dbReference type="Proteomes" id="UP001419268"/>
    </source>
</evidence>
<feature type="region of interest" description="Disordered" evidence="1">
    <location>
        <begin position="96"/>
        <end position="132"/>
    </location>
</feature>
<protein>
    <submittedName>
        <fullName evidence="2">Uncharacterized protein</fullName>
    </submittedName>
</protein>
<proteinExistence type="predicted"/>
<sequence length="132" mass="13333">MLKASNNYGLTKRAYLYRLLSASAVEATVEAVEAGLVRGGGGRNSGELAIVEAAKAGPANDASHRGDARRRCEAAVRGGDAICGGDEAAVHAAAVRAVDGDDDGDGGGGETGSEEDEGRRCGGSETGTQRRQ</sequence>
<keyword evidence="3" id="KW-1185">Reference proteome</keyword>
<dbReference type="EMBL" id="JBBNAG010000011">
    <property type="protein sequence ID" value="KAK9093962.1"/>
    <property type="molecule type" value="Genomic_DNA"/>
</dbReference>
<evidence type="ECO:0000313" key="2">
    <source>
        <dbReference type="EMBL" id="KAK9093962.1"/>
    </source>
</evidence>
<reference evidence="2 3" key="1">
    <citation type="submission" date="2024-01" db="EMBL/GenBank/DDBJ databases">
        <title>Genome assemblies of Stephania.</title>
        <authorList>
            <person name="Yang L."/>
        </authorList>
    </citation>
    <scope>NUCLEOTIDE SEQUENCE [LARGE SCALE GENOMIC DNA]</scope>
    <source>
        <strain evidence="2">JXDWG</strain>
        <tissue evidence="2">Leaf</tissue>
    </source>
</reference>
<evidence type="ECO:0000256" key="1">
    <source>
        <dbReference type="SAM" id="MobiDB-lite"/>
    </source>
</evidence>
<dbReference type="AlphaFoldDB" id="A0AAP0ENG6"/>
<organism evidence="2 3">
    <name type="scientific">Stephania cephalantha</name>
    <dbReference type="NCBI Taxonomy" id="152367"/>
    <lineage>
        <taxon>Eukaryota</taxon>
        <taxon>Viridiplantae</taxon>
        <taxon>Streptophyta</taxon>
        <taxon>Embryophyta</taxon>
        <taxon>Tracheophyta</taxon>
        <taxon>Spermatophyta</taxon>
        <taxon>Magnoliopsida</taxon>
        <taxon>Ranunculales</taxon>
        <taxon>Menispermaceae</taxon>
        <taxon>Menispermoideae</taxon>
        <taxon>Cissampelideae</taxon>
        <taxon>Stephania</taxon>
    </lineage>
</organism>
<name>A0AAP0ENG6_9MAGN</name>
<dbReference type="Proteomes" id="UP001419268">
    <property type="component" value="Unassembled WGS sequence"/>
</dbReference>
<gene>
    <name evidence="2" type="ORF">Scep_025431</name>
</gene>
<comment type="caution">
    <text evidence="2">The sequence shown here is derived from an EMBL/GenBank/DDBJ whole genome shotgun (WGS) entry which is preliminary data.</text>
</comment>